<evidence type="ECO:0000313" key="5">
    <source>
        <dbReference type="Proteomes" id="UP000296352"/>
    </source>
</evidence>
<dbReference type="InterPro" id="IPR011763">
    <property type="entry name" value="COA_CT_C"/>
</dbReference>
<dbReference type="SUPFAM" id="SSF52096">
    <property type="entry name" value="ClpP/crotonase"/>
    <property type="match status" value="2"/>
</dbReference>
<dbReference type="EC" id="6.4.1.3" evidence="4"/>
<dbReference type="PANTHER" id="PTHR43842:SF2">
    <property type="entry name" value="PROPIONYL-COA CARBOXYLASE BETA CHAIN, MITOCHONDRIAL"/>
    <property type="match status" value="1"/>
</dbReference>
<dbReference type="PROSITE" id="PS50989">
    <property type="entry name" value="COA_CT_CTER"/>
    <property type="match status" value="1"/>
</dbReference>
<reference evidence="4 5" key="1">
    <citation type="submission" date="2019-04" db="EMBL/GenBank/DDBJ databases">
        <title>Corynebacterium endometrii sp. nov., isolated from the uterus of a cow with endometritis.</title>
        <authorList>
            <person name="Ballas P."/>
            <person name="Ruckert C."/>
            <person name="Wagener K."/>
            <person name="Drillich M."/>
            <person name="Kaempfer P."/>
            <person name="Busse H.-J."/>
            <person name="Ehling-Schulz M."/>
        </authorList>
    </citation>
    <scope>NUCLEOTIDE SEQUENCE [LARGE SCALE GENOMIC DNA]</scope>
    <source>
        <strain evidence="4 5">LMM-1653</strain>
    </source>
</reference>
<feature type="domain" description="CoA carboxyltransferase N-terminal" evidence="2">
    <location>
        <begin position="1"/>
        <end position="247"/>
    </location>
</feature>
<evidence type="ECO:0000313" key="4">
    <source>
        <dbReference type="EMBL" id="QCB27820.1"/>
    </source>
</evidence>
<dbReference type="RefSeq" id="WP_136140638.1">
    <property type="nucleotide sequence ID" value="NZ_CP039247.1"/>
</dbReference>
<dbReference type="InterPro" id="IPR029045">
    <property type="entry name" value="ClpP/crotonase-like_dom_sf"/>
</dbReference>
<dbReference type="AlphaFoldDB" id="A0A4P7QEN5"/>
<evidence type="ECO:0000259" key="2">
    <source>
        <dbReference type="PROSITE" id="PS50980"/>
    </source>
</evidence>
<evidence type="ECO:0000256" key="1">
    <source>
        <dbReference type="ARBA" id="ARBA00006102"/>
    </source>
</evidence>
<organism evidence="4 5">
    <name type="scientific">Corynebacterium endometrii</name>
    <dbReference type="NCBI Taxonomy" id="2488819"/>
    <lineage>
        <taxon>Bacteria</taxon>
        <taxon>Bacillati</taxon>
        <taxon>Actinomycetota</taxon>
        <taxon>Actinomycetes</taxon>
        <taxon>Mycobacteriales</taxon>
        <taxon>Corynebacteriaceae</taxon>
        <taxon>Corynebacterium</taxon>
    </lineage>
</organism>
<dbReference type="KEGG" id="cee:CENDO_02610"/>
<dbReference type="PROSITE" id="PS50980">
    <property type="entry name" value="COA_CT_NTER"/>
    <property type="match status" value="1"/>
</dbReference>
<protein>
    <submittedName>
        <fullName evidence="4">Putative propionyl-CoA carboxylase beta chain 5</fullName>
        <ecNumber evidence="4">6.4.1.3</ecNumber>
    </submittedName>
</protein>
<evidence type="ECO:0000259" key="3">
    <source>
        <dbReference type="PROSITE" id="PS50989"/>
    </source>
</evidence>
<dbReference type="InterPro" id="IPR034733">
    <property type="entry name" value="AcCoA_carboxyl_beta"/>
</dbReference>
<dbReference type="EMBL" id="CP039247">
    <property type="protein sequence ID" value="QCB27820.1"/>
    <property type="molecule type" value="Genomic_DNA"/>
</dbReference>
<keyword evidence="5" id="KW-1185">Reference proteome</keyword>
<gene>
    <name evidence="4" type="primary">accD1</name>
    <name evidence="4" type="ORF">CENDO_02610</name>
</gene>
<dbReference type="Proteomes" id="UP000296352">
    <property type="component" value="Chromosome"/>
</dbReference>
<keyword evidence="4" id="KW-0436">Ligase</keyword>
<dbReference type="GO" id="GO:0004658">
    <property type="term" value="F:propionyl-CoA carboxylase activity"/>
    <property type="evidence" value="ECO:0007669"/>
    <property type="project" value="UniProtKB-EC"/>
</dbReference>
<dbReference type="Pfam" id="PF01039">
    <property type="entry name" value="Carboxyl_trans"/>
    <property type="match status" value="1"/>
</dbReference>
<comment type="similarity">
    <text evidence="1">Belongs to the AccD/PCCB family.</text>
</comment>
<accession>A0A4P7QEN5</accession>
<dbReference type="Gene3D" id="3.90.226.10">
    <property type="entry name" value="2-enoyl-CoA Hydratase, Chain A, domain 1"/>
    <property type="match status" value="2"/>
</dbReference>
<name>A0A4P7QEN5_9CORY</name>
<dbReference type="OrthoDB" id="4434131at2"/>
<dbReference type="GO" id="GO:0009317">
    <property type="term" value="C:acetyl-CoA carboxylase complex"/>
    <property type="evidence" value="ECO:0007669"/>
    <property type="project" value="TreeGrafter"/>
</dbReference>
<dbReference type="InterPro" id="IPR051047">
    <property type="entry name" value="AccD/PCCB"/>
</dbReference>
<sequence>MTDLKTTAGKIEDLNSKLSEARTASPARSRVQALLDADSFVETDALARHRSVDFGREHDRPYTDGVITGYGTIDGRKVCVFSQDSAIFDGTLGEVYGDKIIKIYDLAIKTGVPIVGIYESAGARVQEGIVTLAMYSRILNRATKASGVIPQVAVVLGDNEGMAAFPPALADLLVFSDEGALHQAAPSVVKEVFNEDVTAAQLGGAEVHRANGVAHLTASSEDEAIALTRDALAYLPVNNRAEAPRTDADITGGSIADNISESDLRLNGLIPDEESAVYDVLDIINAVVDADSFLEIQPDFATNVVTGFAHIEGRAVGIVANQPAALAGALDNAACAKAARFIRTCDAFNTPIIEFVDSPGFIPAPAEERAGLLSHAAKLAYAQAEASVGKLTVITRKAIGPAYVFMGSKDLGADLVFAWPTAEIAVTQTSQAAAAIYGAEATQEQIDALEEQFMGPYAAAERGLADSVIEPSTTRGNLIQGLRLLERKTEVGLPKKHGNIPL</sequence>
<dbReference type="PANTHER" id="PTHR43842">
    <property type="entry name" value="PROPIONYL-COA CARBOXYLASE BETA CHAIN"/>
    <property type="match status" value="1"/>
</dbReference>
<proteinExistence type="inferred from homology"/>
<feature type="domain" description="CoA carboxyltransferase C-terminal" evidence="3">
    <location>
        <begin position="261"/>
        <end position="495"/>
    </location>
</feature>
<dbReference type="InterPro" id="IPR011762">
    <property type="entry name" value="COA_CT_N"/>
</dbReference>